<organism evidence="8 9">
    <name type="scientific">Flagellimonas marina</name>
    <dbReference type="NCBI Taxonomy" id="1775168"/>
    <lineage>
        <taxon>Bacteria</taxon>
        <taxon>Pseudomonadati</taxon>
        <taxon>Bacteroidota</taxon>
        <taxon>Flavobacteriia</taxon>
        <taxon>Flavobacteriales</taxon>
        <taxon>Flavobacteriaceae</taxon>
        <taxon>Flagellimonas</taxon>
    </lineage>
</organism>
<feature type="active site" evidence="7">
    <location>
        <position position="89"/>
    </location>
</feature>
<dbReference type="PANTHER" id="PTHR10629:SF52">
    <property type="entry name" value="DNA (CYTOSINE-5)-METHYLTRANSFERASE 1"/>
    <property type="match status" value="1"/>
</dbReference>
<evidence type="ECO:0000256" key="6">
    <source>
        <dbReference type="ARBA" id="ARBA00047422"/>
    </source>
</evidence>
<keyword evidence="3 7" id="KW-0808">Transferase</keyword>
<dbReference type="Proteomes" id="UP001595841">
    <property type="component" value="Unassembled WGS sequence"/>
</dbReference>
<keyword evidence="4 7" id="KW-0949">S-adenosyl-L-methionine</keyword>
<dbReference type="InterPro" id="IPR001525">
    <property type="entry name" value="C5_MeTfrase"/>
</dbReference>
<dbReference type="EMBL" id="JBHSCL010000003">
    <property type="protein sequence ID" value="MFC4219035.1"/>
    <property type="molecule type" value="Genomic_DNA"/>
</dbReference>
<protein>
    <recommendedName>
        <fullName evidence="1">DNA (cytosine-5-)-methyltransferase</fullName>
        <ecNumber evidence="1">2.1.1.37</ecNumber>
    </recommendedName>
</protein>
<evidence type="ECO:0000256" key="1">
    <source>
        <dbReference type="ARBA" id="ARBA00011975"/>
    </source>
</evidence>
<name>A0ABV8PIL4_9FLAO</name>
<dbReference type="GO" id="GO:0008168">
    <property type="term" value="F:methyltransferase activity"/>
    <property type="evidence" value="ECO:0007669"/>
    <property type="project" value="UniProtKB-KW"/>
</dbReference>
<dbReference type="Gene3D" id="3.40.50.150">
    <property type="entry name" value="Vaccinia Virus protein VP39"/>
    <property type="match status" value="1"/>
</dbReference>
<sequence>MKIYWIDLFCGAGGTTTGIHLSKANASVIACVNHDQMAIDSHKENHPDCLHLTEDVRDKKVVATLGRLVSKLRVQDPDCHINLWASLECTNYSKAKGGLPRDADSRTLAESLFMYVEELQPDYIFIENVREFMAWGPLDENGRPVSRKNGKDYVKWCNRIQGFGYNYDFRLLNAADYGAYTSRLRYFGQFAKKDLPIGWPLPTHAKELPESEGMFPNKLKKWRPVKEVLDLDDEGSSIFERKKPLSENTLKRIYAGLVKFVANGDEEFTKVYNSGNDFQRVKSMDEPIGSVTTQNSHAKVKAIFLSTYYGNGGLHGVEGPSPTVTTKDRVAKVEANFLLDYQYKSNAHSLERPCPTIVTKDKLAQVTPHFLVNSYSGGGQHTDIHGPAPSILTNPKSNLATCNFMDQQFGKSTPSDINGPSGALTTNPKMNLVSAKPWIMDTNFANIGSDVDGPNRTITASRHHHYLVNPQFQSKGASVEEPCPTIIARQDKKPLSMINCRESSGFGVIVFHGDSEMTVKIKYFMAYHGLVDIKMRMLKIPELLKIQGFPKGYKLKGTKTDQKKFIGNAVVPLIAQSLVESNYSTIKKHLEKAA</sequence>
<dbReference type="PROSITE" id="PS51679">
    <property type="entry name" value="SAM_MT_C5"/>
    <property type="match status" value="1"/>
</dbReference>
<accession>A0ABV8PIL4</accession>
<dbReference type="SUPFAM" id="SSF53335">
    <property type="entry name" value="S-adenosyl-L-methionine-dependent methyltransferases"/>
    <property type="match status" value="1"/>
</dbReference>
<keyword evidence="5" id="KW-0680">Restriction system</keyword>
<keyword evidence="2 7" id="KW-0489">Methyltransferase</keyword>
<evidence type="ECO:0000313" key="8">
    <source>
        <dbReference type="EMBL" id="MFC4219035.1"/>
    </source>
</evidence>
<evidence type="ECO:0000256" key="3">
    <source>
        <dbReference type="ARBA" id="ARBA00022679"/>
    </source>
</evidence>
<dbReference type="InterPro" id="IPR029063">
    <property type="entry name" value="SAM-dependent_MTases_sf"/>
</dbReference>
<dbReference type="Pfam" id="PF00145">
    <property type="entry name" value="DNA_methylase"/>
    <property type="match status" value="2"/>
</dbReference>
<evidence type="ECO:0000256" key="7">
    <source>
        <dbReference type="PROSITE-ProRule" id="PRU01016"/>
    </source>
</evidence>
<dbReference type="PRINTS" id="PR00105">
    <property type="entry name" value="C5METTRFRASE"/>
</dbReference>
<comment type="caution">
    <text evidence="8">The sequence shown here is derived from an EMBL/GenBank/DDBJ whole genome shotgun (WGS) entry which is preliminary data.</text>
</comment>
<comment type="catalytic activity">
    <reaction evidence="6">
        <text>a 2'-deoxycytidine in DNA + S-adenosyl-L-methionine = a 5-methyl-2'-deoxycytidine in DNA + S-adenosyl-L-homocysteine + H(+)</text>
        <dbReference type="Rhea" id="RHEA:13681"/>
        <dbReference type="Rhea" id="RHEA-COMP:11369"/>
        <dbReference type="Rhea" id="RHEA-COMP:11370"/>
        <dbReference type="ChEBI" id="CHEBI:15378"/>
        <dbReference type="ChEBI" id="CHEBI:57856"/>
        <dbReference type="ChEBI" id="CHEBI:59789"/>
        <dbReference type="ChEBI" id="CHEBI:85452"/>
        <dbReference type="ChEBI" id="CHEBI:85454"/>
        <dbReference type="EC" id="2.1.1.37"/>
    </reaction>
</comment>
<reference evidence="9" key="1">
    <citation type="journal article" date="2019" name="Int. J. Syst. Evol. Microbiol.">
        <title>The Global Catalogue of Microorganisms (GCM) 10K type strain sequencing project: providing services to taxonomists for standard genome sequencing and annotation.</title>
        <authorList>
            <consortium name="The Broad Institute Genomics Platform"/>
            <consortium name="The Broad Institute Genome Sequencing Center for Infectious Disease"/>
            <person name="Wu L."/>
            <person name="Ma J."/>
        </authorList>
    </citation>
    <scope>NUCLEOTIDE SEQUENCE [LARGE SCALE GENOMIC DNA]</scope>
    <source>
        <strain evidence="9">CGMCC 1.15774</strain>
    </source>
</reference>
<evidence type="ECO:0000256" key="2">
    <source>
        <dbReference type="ARBA" id="ARBA00022603"/>
    </source>
</evidence>
<evidence type="ECO:0000256" key="5">
    <source>
        <dbReference type="ARBA" id="ARBA00022747"/>
    </source>
</evidence>
<dbReference type="GO" id="GO:0032259">
    <property type="term" value="P:methylation"/>
    <property type="evidence" value="ECO:0007669"/>
    <property type="project" value="UniProtKB-KW"/>
</dbReference>
<gene>
    <name evidence="8" type="ORF">ACFOWS_02755</name>
</gene>
<evidence type="ECO:0000256" key="4">
    <source>
        <dbReference type="ARBA" id="ARBA00022691"/>
    </source>
</evidence>
<evidence type="ECO:0000313" key="9">
    <source>
        <dbReference type="Proteomes" id="UP001595841"/>
    </source>
</evidence>
<proteinExistence type="inferred from homology"/>
<comment type="similarity">
    <text evidence="7">Belongs to the class I-like SAM-binding methyltransferase superfamily. C5-methyltransferase family.</text>
</comment>
<dbReference type="InterPro" id="IPR050390">
    <property type="entry name" value="C5-Methyltransferase"/>
</dbReference>
<dbReference type="RefSeq" id="WP_379762429.1">
    <property type="nucleotide sequence ID" value="NZ_JBHSCL010000003.1"/>
</dbReference>
<keyword evidence="9" id="KW-1185">Reference proteome</keyword>
<dbReference type="Gene3D" id="3.90.120.10">
    <property type="entry name" value="DNA Methylase, subunit A, domain 2"/>
    <property type="match status" value="1"/>
</dbReference>
<dbReference type="PANTHER" id="PTHR10629">
    <property type="entry name" value="CYTOSINE-SPECIFIC METHYLTRANSFERASE"/>
    <property type="match status" value="1"/>
</dbReference>
<dbReference type="EC" id="2.1.1.37" evidence="1"/>